<dbReference type="InterPro" id="IPR050250">
    <property type="entry name" value="Macrolide_Exporter_MacB"/>
</dbReference>
<protein>
    <recommendedName>
        <fullName evidence="8">ABC3 transporter permease C-terminal domain-containing protein</fullName>
    </recommendedName>
</protein>
<dbReference type="AlphaFoldDB" id="W4QXL2"/>
<feature type="transmembrane region" description="Helical" evidence="7">
    <location>
        <begin position="858"/>
        <end position="883"/>
    </location>
</feature>
<organism evidence="9 10">
    <name type="scientific">Halalkalibacter akibai (strain ATCC 43226 / DSM 21942 / CIP 109018 / JCM 9157 / 1139)</name>
    <name type="common">Bacillus akibai</name>
    <dbReference type="NCBI Taxonomy" id="1236973"/>
    <lineage>
        <taxon>Bacteria</taxon>
        <taxon>Bacillati</taxon>
        <taxon>Bacillota</taxon>
        <taxon>Bacilli</taxon>
        <taxon>Bacillales</taxon>
        <taxon>Bacillaceae</taxon>
        <taxon>Halalkalibacter</taxon>
    </lineage>
</organism>
<feature type="transmembrane region" description="Helical" evidence="7">
    <location>
        <begin position="439"/>
        <end position="462"/>
    </location>
</feature>
<comment type="caution">
    <text evidence="9">The sequence shown here is derived from an EMBL/GenBank/DDBJ whole genome shotgun (WGS) entry which is preliminary data.</text>
</comment>
<evidence type="ECO:0000256" key="1">
    <source>
        <dbReference type="ARBA" id="ARBA00004651"/>
    </source>
</evidence>
<keyword evidence="4 7" id="KW-1133">Transmembrane helix</keyword>
<dbReference type="GO" id="GO:0022857">
    <property type="term" value="F:transmembrane transporter activity"/>
    <property type="evidence" value="ECO:0007669"/>
    <property type="project" value="TreeGrafter"/>
</dbReference>
<dbReference type="PANTHER" id="PTHR30572">
    <property type="entry name" value="MEMBRANE COMPONENT OF TRANSPORTER-RELATED"/>
    <property type="match status" value="1"/>
</dbReference>
<accession>W4QXL2</accession>
<evidence type="ECO:0000313" key="9">
    <source>
        <dbReference type="EMBL" id="GAE36378.1"/>
    </source>
</evidence>
<evidence type="ECO:0000256" key="4">
    <source>
        <dbReference type="ARBA" id="ARBA00022989"/>
    </source>
</evidence>
<proteinExistence type="inferred from homology"/>
<evidence type="ECO:0000259" key="8">
    <source>
        <dbReference type="Pfam" id="PF02687"/>
    </source>
</evidence>
<dbReference type="InterPro" id="IPR003838">
    <property type="entry name" value="ABC3_permease_C"/>
</dbReference>
<dbReference type="STRING" id="1236973.JCM9157_3555"/>
<dbReference type="GO" id="GO:0005886">
    <property type="term" value="C:plasma membrane"/>
    <property type="evidence" value="ECO:0007669"/>
    <property type="project" value="UniProtKB-SubCell"/>
</dbReference>
<feature type="transmembrane region" description="Helical" evidence="7">
    <location>
        <begin position="482"/>
        <end position="503"/>
    </location>
</feature>
<feature type="transmembrane region" description="Helical" evidence="7">
    <location>
        <begin position="346"/>
        <end position="367"/>
    </location>
</feature>
<evidence type="ECO:0000256" key="2">
    <source>
        <dbReference type="ARBA" id="ARBA00022475"/>
    </source>
</evidence>
<gene>
    <name evidence="9" type="ORF">JCM9157_3555</name>
</gene>
<keyword evidence="2" id="KW-1003">Cell membrane</keyword>
<feature type="domain" description="ABC3 transporter permease C-terminal" evidence="8">
    <location>
        <begin position="309"/>
        <end position="422"/>
    </location>
</feature>
<keyword evidence="3 7" id="KW-0812">Transmembrane</keyword>
<feature type="transmembrane region" description="Helical" evidence="7">
    <location>
        <begin position="917"/>
        <end position="936"/>
    </location>
</feature>
<evidence type="ECO:0000256" key="3">
    <source>
        <dbReference type="ARBA" id="ARBA00022692"/>
    </source>
</evidence>
<feature type="transmembrane region" description="Helical" evidence="7">
    <location>
        <begin position="538"/>
        <end position="557"/>
    </location>
</feature>
<feature type="transmembrane region" description="Helical" evidence="7">
    <location>
        <begin position="399"/>
        <end position="418"/>
    </location>
</feature>
<comment type="subcellular location">
    <subcellularLocation>
        <location evidence="1">Cell membrane</location>
        <topology evidence="1">Multi-pass membrane protein</topology>
    </subcellularLocation>
</comment>
<evidence type="ECO:0000256" key="7">
    <source>
        <dbReference type="SAM" id="Phobius"/>
    </source>
</evidence>
<evidence type="ECO:0000313" key="10">
    <source>
        <dbReference type="Proteomes" id="UP000018896"/>
    </source>
</evidence>
<feature type="transmembrane region" description="Helical" evidence="7">
    <location>
        <begin position="300"/>
        <end position="325"/>
    </location>
</feature>
<dbReference type="PANTHER" id="PTHR30572:SF4">
    <property type="entry name" value="ABC TRANSPORTER PERMEASE YTRF"/>
    <property type="match status" value="1"/>
</dbReference>
<keyword evidence="10" id="KW-1185">Reference proteome</keyword>
<evidence type="ECO:0000256" key="5">
    <source>
        <dbReference type="ARBA" id="ARBA00023136"/>
    </source>
</evidence>
<dbReference type="EMBL" id="BAUV01000033">
    <property type="protein sequence ID" value="GAE36378.1"/>
    <property type="molecule type" value="Genomic_DNA"/>
</dbReference>
<keyword evidence="5 7" id="KW-0472">Membrane</keyword>
<sequence>MVAIFKVILRKMINNRWLTGSLFLGLIITVSLVSSIPTYTSSIMQKLLINEFEDHQRKNNQFPGEFYFTDNFSKDVVPSPKEALSEVEQINENLTHKTGLPILTSTQVVFTSPLKIEFEQEDRNTTSQRPARMLMMTGIFEHITLTDGKLPSPTLVDGVFEAIVPESALLEREMVLNTVFKAGENEKSFFIKPVGTFKLKDEQDPYWTMNPDLFNRDFIIREELFRGELLESHDEVIGLARFSTSFDYHAVNNEHISTLLQLEDQIKVEIGKVKNGTIMFHFPIKDILKRYETKGNQLTVMLWSLNVPILVMLAIYLFMVSRLIISRQLNEIAIFASRGAKRSQILWIYFIEIAILGFLAFLIGPYLGLLLCQLLGSANGFLEFVDRSSLPITLMPKSYLYAFLAVLAAIVMVMIPVFQASRQSIVSHKQKMANRKDKFNWYTILIDIGLLAISLYGLTTFYRRQEQLFSMGGNYNELYIDPLLFFIPALFIIGFGLFILRIYPFCLQAIYKLGEKIWSLSLYSTFLQVSRSTKQYQFLMLFLIMTIAIGVFSASAARTINSNLEEQLRYRNGAEVTVDVLWQSRRVSLPALASATEESTDVTPVLNLAEVSYTEPAFEPFMNLAGVESVTKVFKKQNVTAISEGVTRQSIEFMAIEPKAFGETAWFKSSLLLHHWYEYLNLLAKEPSAVLISDTVASSLGVETGDYLTVQWDGSSTGEFVVYGVIEYWPTFNPINRDNEGADPALLVANLPYVQNMMGLEPYQVWMKVKPEVTRSSIYDEIKELKLPITQLSDVQPKIVELKNSALLLGINGTMTLGFLISILITFIGFLLYWVITIKSRTLEYGIYRAMGMPMPKLVSMMVWEQILTSGMACLLGIVIGGVTSRLFVPLFKLSLNPTEMVPPFSVVFDPQDELKIYLFVLFMLTVGLVVLVMFLKKVKIHQAIKLGED</sequence>
<evidence type="ECO:0000256" key="6">
    <source>
        <dbReference type="ARBA" id="ARBA00038076"/>
    </source>
</evidence>
<name>W4QXL2_HALA3</name>
<comment type="similarity">
    <text evidence="6">Belongs to the ABC-4 integral membrane protein family.</text>
</comment>
<dbReference type="eggNOG" id="COG0577">
    <property type="taxonomic scope" value="Bacteria"/>
</dbReference>
<reference evidence="9 10" key="1">
    <citation type="journal article" date="2014" name="Genome Announc.">
        <title>Draft Genome Sequences of Three Alkaliphilic Bacillus Strains, Bacillus wakoensis JCM 9140T, Bacillus akibai JCM 9157T, and Bacillus hemicellulosilyticus JCM 9152T.</title>
        <authorList>
            <person name="Yuki M."/>
            <person name="Oshima K."/>
            <person name="Suda W."/>
            <person name="Oshida Y."/>
            <person name="Kitamura K."/>
            <person name="Iida T."/>
            <person name="Hattori M."/>
            <person name="Ohkuma M."/>
        </authorList>
    </citation>
    <scope>NUCLEOTIDE SEQUENCE [LARGE SCALE GENOMIC DNA]</scope>
    <source>
        <strain evidence="9 10">JCM 9157</strain>
    </source>
</reference>
<dbReference type="Pfam" id="PF02687">
    <property type="entry name" value="FtsX"/>
    <property type="match status" value="2"/>
</dbReference>
<dbReference type="Proteomes" id="UP000018896">
    <property type="component" value="Unassembled WGS sequence"/>
</dbReference>
<feature type="domain" description="ABC3 transporter permease C-terminal" evidence="8">
    <location>
        <begin position="819"/>
        <end position="935"/>
    </location>
</feature>
<feature type="transmembrane region" description="Helical" evidence="7">
    <location>
        <begin position="817"/>
        <end position="837"/>
    </location>
</feature>